<evidence type="ECO:0000256" key="5">
    <source>
        <dbReference type="PROSITE-ProRule" id="PRU00221"/>
    </source>
</evidence>
<dbReference type="SUPFAM" id="SSF50978">
    <property type="entry name" value="WD40 repeat-like"/>
    <property type="match status" value="1"/>
</dbReference>
<dbReference type="InterPro" id="IPR050505">
    <property type="entry name" value="WDR55/POC1"/>
</dbReference>
<evidence type="ECO:0000256" key="6">
    <source>
        <dbReference type="SAM" id="MobiDB-lite"/>
    </source>
</evidence>
<dbReference type="Proteomes" id="UP001152799">
    <property type="component" value="Chromosome 1"/>
</dbReference>
<proteinExistence type="inferred from homology"/>
<feature type="compositionally biased region" description="Acidic residues" evidence="6">
    <location>
        <begin position="30"/>
        <end position="42"/>
    </location>
</feature>
<evidence type="ECO:0000313" key="7">
    <source>
        <dbReference type="EMBL" id="CAH1121902.1"/>
    </source>
</evidence>
<reference evidence="7" key="1">
    <citation type="submission" date="2022-01" db="EMBL/GenBank/DDBJ databases">
        <authorList>
            <person name="King R."/>
        </authorList>
    </citation>
    <scope>NUCLEOTIDE SEQUENCE</scope>
</reference>
<dbReference type="InterPro" id="IPR001680">
    <property type="entry name" value="WD40_rpt"/>
</dbReference>
<keyword evidence="8" id="KW-1185">Reference proteome</keyword>
<feature type="compositionally biased region" description="Polar residues" evidence="6">
    <location>
        <begin position="44"/>
        <end position="55"/>
    </location>
</feature>
<dbReference type="SMART" id="SM00320">
    <property type="entry name" value="WD40"/>
    <property type="match status" value="6"/>
</dbReference>
<dbReference type="EMBL" id="OU892277">
    <property type="protein sequence ID" value="CAH1121902.1"/>
    <property type="molecule type" value="Genomic_DNA"/>
</dbReference>
<feature type="region of interest" description="Disordered" evidence="6">
    <location>
        <begin position="1"/>
        <end position="61"/>
    </location>
</feature>
<dbReference type="PANTHER" id="PTHR44019">
    <property type="entry name" value="WD REPEAT-CONTAINING PROTEIN 55"/>
    <property type="match status" value="1"/>
</dbReference>
<keyword evidence="2 5" id="KW-0853">WD repeat</keyword>
<gene>
    <name evidence="7" type="ORF">CEUTPL_LOCUS1000</name>
</gene>
<dbReference type="InterPro" id="IPR036322">
    <property type="entry name" value="WD40_repeat_dom_sf"/>
</dbReference>
<evidence type="ECO:0000256" key="1">
    <source>
        <dbReference type="ARBA" id="ARBA00007625"/>
    </source>
</evidence>
<dbReference type="Gene3D" id="2.130.10.10">
    <property type="entry name" value="YVTN repeat-like/Quinoprotein amine dehydrogenase"/>
    <property type="match status" value="2"/>
</dbReference>
<evidence type="ECO:0000256" key="3">
    <source>
        <dbReference type="ARBA" id="ARBA00022737"/>
    </source>
</evidence>
<dbReference type="PANTHER" id="PTHR44019:SF20">
    <property type="entry name" value="WD REPEAT-CONTAINING PROTEIN 55"/>
    <property type="match status" value="1"/>
</dbReference>
<dbReference type="PROSITE" id="PS50082">
    <property type="entry name" value="WD_REPEATS_2"/>
    <property type="match status" value="2"/>
</dbReference>
<comment type="similarity">
    <text evidence="1">Belongs to the WD repeat WDR55 family.</text>
</comment>
<protein>
    <recommendedName>
        <fullName evidence="4">WD repeat-containing protein 55 homolog</fullName>
    </recommendedName>
</protein>
<sequence length="408" mass="46224">MCKKSENNLSKSETDSEDSMSEDSSVSVSEDSDPEFEPDDTIQEPGTSSQEAQYSDSEEDEVIKAIKRESEKTNNHPPIIRCEDFVMDICFHPFSNILAVATISGDVCFYNYSMEENNLQTSLELHTKSCRDIEFSHDGKTLFSTAKDKAIMLSDVESCKLNQFYENSHEVPVSCLTVLDEYLFCTGDDDGTIKLWDIRLPTAIYRCKKNEDYISDIITNDAQKYLICSSGDGSLTTIDLEKRSVFMQSEEYEEELTCLGLFRTETKLLAGSSKGKLYFFNWNEFGLHSDAFPGPKCQINSMIPVTENIVVTACEDGVLRAAHLFPHRHLGIVGQHNMSVEHLDICNDGTFIASSGHENEIKFWNIQYFENFEKVDRKHKKHERKKELAHNLPSSKAGNTADFFSDLA</sequence>
<accession>A0A9P0GLU5</accession>
<feature type="repeat" description="WD" evidence="5">
    <location>
        <begin position="333"/>
        <end position="367"/>
    </location>
</feature>
<evidence type="ECO:0000256" key="4">
    <source>
        <dbReference type="ARBA" id="ARBA00023478"/>
    </source>
</evidence>
<evidence type="ECO:0000313" key="8">
    <source>
        <dbReference type="Proteomes" id="UP001152799"/>
    </source>
</evidence>
<keyword evidence="3" id="KW-0677">Repeat</keyword>
<name>A0A9P0GLU5_9CUCU</name>
<dbReference type="InterPro" id="IPR015943">
    <property type="entry name" value="WD40/YVTN_repeat-like_dom_sf"/>
</dbReference>
<evidence type="ECO:0000256" key="2">
    <source>
        <dbReference type="ARBA" id="ARBA00022574"/>
    </source>
</evidence>
<feature type="repeat" description="WD" evidence="5">
    <location>
        <begin position="166"/>
        <end position="206"/>
    </location>
</feature>
<organism evidence="7 8">
    <name type="scientific">Ceutorhynchus assimilis</name>
    <name type="common">cabbage seed weevil</name>
    <dbReference type="NCBI Taxonomy" id="467358"/>
    <lineage>
        <taxon>Eukaryota</taxon>
        <taxon>Metazoa</taxon>
        <taxon>Ecdysozoa</taxon>
        <taxon>Arthropoda</taxon>
        <taxon>Hexapoda</taxon>
        <taxon>Insecta</taxon>
        <taxon>Pterygota</taxon>
        <taxon>Neoptera</taxon>
        <taxon>Endopterygota</taxon>
        <taxon>Coleoptera</taxon>
        <taxon>Polyphaga</taxon>
        <taxon>Cucujiformia</taxon>
        <taxon>Curculionidae</taxon>
        <taxon>Ceutorhynchinae</taxon>
        <taxon>Ceutorhynchus</taxon>
    </lineage>
</organism>
<dbReference type="OrthoDB" id="2288928at2759"/>
<dbReference type="Pfam" id="PF24796">
    <property type="entry name" value="WDR55"/>
    <property type="match status" value="1"/>
</dbReference>
<dbReference type="AlphaFoldDB" id="A0A9P0GLU5"/>